<dbReference type="GO" id="GO:0009294">
    <property type="term" value="P:DNA-mediated transformation"/>
    <property type="evidence" value="ECO:0007669"/>
    <property type="project" value="InterPro"/>
</dbReference>
<dbReference type="InterPro" id="IPR057666">
    <property type="entry name" value="DrpA_SLOG"/>
</dbReference>
<sequence length="255" mass="28173">MIEIENSEILAMLCTEGVGRKRVLEAIRGKSSVETPIYARDRAKYIMDRCNYLGISIIGYSELPLSLRLIDESPVLLFVKGIKDLLYSDSCEAVVGTRNPSIEGEEKAKEVTEILVDRGKVIVSGLALGVDTIAHKTCLGRNGHTIAILPSPIDRIYPGINTGLAESITYGGCLVSEYMPGVHVQKYFFIQRDRLQAALSSSVYVIETGMKDGTMHTANYAIKYAKELYCCIYSSQNQSNEGNYELLKGKARVFP</sequence>
<dbReference type="Gene3D" id="3.40.50.450">
    <property type="match status" value="1"/>
</dbReference>
<evidence type="ECO:0000256" key="1">
    <source>
        <dbReference type="ARBA" id="ARBA00006525"/>
    </source>
</evidence>
<dbReference type="EMBL" id="LGTC01000001">
    <property type="protein sequence ID" value="KNY27968.1"/>
    <property type="molecule type" value="Genomic_DNA"/>
</dbReference>
<evidence type="ECO:0000313" key="4">
    <source>
        <dbReference type="Proteomes" id="UP000036923"/>
    </source>
</evidence>
<dbReference type="InterPro" id="IPR003488">
    <property type="entry name" value="DprA"/>
</dbReference>
<dbReference type="PATRIC" id="fig|398512.5.peg.3398"/>
<evidence type="ECO:0000259" key="2">
    <source>
        <dbReference type="Pfam" id="PF02481"/>
    </source>
</evidence>
<dbReference type="Pfam" id="PF02481">
    <property type="entry name" value="DNA_processg_A"/>
    <property type="match status" value="1"/>
</dbReference>
<feature type="domain" description="Smf/DprA SLOG" evidence="2">
    <location>
        <begin position="60"/>
        <end position="253"/>
    </location>
</feature>
<name>A0A0L6JQA2_9FIRM</name>
<dbReference type="SUPFAM" id="SSF102405">
    <property type="entry name" value="MCP/YpsA-like"/>
    <property type="match status" value="1"/>
</dbReference>
<dbReference type="AlphaFoldDB" id="A0A0L6JQA2"/>
<dbReference type="Proteomes" id="UP000036923">
    <property type="component" value="Unassembled WGS sequence"/>
</dbReference>
<dbReference type="OrthoDB" id="9785707at2"/>
<reference evidence="4" key="1">
    <citation type="submission" date="2015-07" db="EMBL/GenBank/DDBJ databases">
        <title>Near-Complete Genome Sequence of the Cellulolytic Bacterium Bacteroides (Pseudobacteroides) cellulosolvens ATCC 35603.</title>
        <authorList>
            <person name="Dassa B."/>
            <person name="Utturkar S.M."/>
            <person name="Klingeman D.M."/>
            <person name="Hurt R.A."/>
            <person name="Keller M."/>
            <person name="Xu J."/>
            <person name="Reddy Y.H.K."/>
            <person name="Borovok I."/>
            <person name="Grinberg I.R."/>
            <person name="Lamed R."/>
            <person name="Zhivin O."/>
            <person name="Bayer E.A."/>
            <person name="Brown S.D."/>
        </authorList>
    </citation>
    <scope>NUCLEOTIDE SEQUENCE [LARGE SCALE GENOMIC DNA]</scope>
    <source>
        <strain evidence="4">DSM 2933</strain>
    </source>
</reference>
<proteinExistence type="inferred from homology"/>
<protein>
    <submittedName>
        <fullName evidence="3">SMF family protein</fullName>
    </submittedName>
</protein>
<dbReference type="PANTHER" id="PTHR43022">
    <property type="entry name" value="PROTEIN SMF"/>
    <property type="match status" value="1"/>
</dbReference>
<evidence type="ECO:0000313" key="3">
    <source>
        <dbReference type="EMBL" id="KNY27968.1"/>
    </source>
</evidence>
<dbReference type="eggNOG" id="COG0758">
    <property type="taxonomic scope" value="Bacteria"/>
</dbReference>
<accession>A0A0L6JQA2</accession>
<dbReference type="STRING" id="398512.Bccel_3239"/>
<comment type="caution">
    <text evidence="3">The sequence shown here is derived from an EMBL/GenBank/DDBJ whole genome shotgun (WGS) entry which is preliminary data.</text>
</comment>
<comment type="similarity">
    <text evidence="1">Belongs to the DprA/Smf family.</text>
</comment>
<dbReference type="RefSeq" id="WP_051983527.1">
    <property type="nucleotide sequence ID" value="NZ_JQKC01000008.1"/>
</dbReference>
<dbReference type="PANTHER" id="PTHR43022:SF1">
    <property type="entry name" value="PROTEIN SMF"/>
    <property type="match status" value="1"/>
</dbReference>
<gene>
    <name evidence="3" type="ORF">Bccel_3239</name>
</gene>
<organism evidence="3 4">
    <name type="scientific">Pseudobacteroides cellulosolvens ATCC 35603 = DSM 2933</name>
    <dbReference type="NCBI Taxonomy" id="398512"/>
    <lineage>
        <taxon>Bacteria</taxon>
        <taxon>Bacillati</taxon>
        <taxon>Bacillota</taxon>
        <taxon>Clostridia</taxon>
        <taxon>Eubacteriales</taxon>
        <taxon>Oscillospiraceae</taxon>
        <taxon>Pseudobacteroides</taxon>
    </lineage>
</organism>
<keyword evidence="4" id="KW-1185">Reference proteome</keyword>